<dbReference type="AlphaFoldDB" id="A0A0C9SPY2"/>
<dbReference type="HOGENOM" id="CLU_009123_11_0_1"/>
<keyword evidence="3" id="KW-1185">Reference proteome</keyword>
<evidence type="ECO:0000259" key="1">
    <source>
        <dbReference type="Pfam" id="PF05699"/>
    </source>
</evidence>
<feature type="domain" description="HAT C-terminal dimerisation" evidence="1">
    <location>
        <begin position="1"/>
        <end position="53"/>
    </location>
</feature>
<dbReference type="Pfam" id="PF05699">
    <property type="entry name" value="Dimer_Tnp_hAT"/>
    <property type="match status" value="1"/>
</dbReference>
<evidence type="ECO:0000313" key="3">
    <source>
        <dbReference type="Proteomes" id="UP000053263"/>
    </source>
</evidence>
<accession>A0A0C9SPY2</accession>
<proteinExistence type="predicted"/>
<gene>
    <name evidence="2" type="ORF">PLICRDRAFT_119816</name>
</gene>
<dbReference type="InterPro" id="IPR012337">
    <property type="entry name" value="RNaseH-like_sf"/>
</dbReference>
<dbReference type="OrthoDB" id="1715602at2759"/>
<organism evidence="2 3">
    <name type="scientific">Plicaturopsis crispa FD-325 SS-3</name>
    <dbReference type="NCBI Taxonomy" id="944288"/>
    <lineage>
        <taxon>Eukaryota</taxon>
        <taxon>Fungi</taxon>
        <taxon>Dikarya</taxon>
        <taxon>Basidiomycota</taxon>
        <taxon>Agaricomycotina</taxon>
        <taxon>Agaricomycetes</taxon>
        <taxon>Agaricomycetidae</taxon>
        <taxon>Amylocorticiales</taxon>
        <taxon>Amylocorticiaceae</taxon>
        <taxon>Plicatura</taxon>
        <taxon>Plicaturopsis crispa</taxon>
    </lineage>
</organism>
<dbReference type="InterPro" id="IPR008906">
    <property type="entry name" value="HATC_C_dom"/>
</dbReference>
<protein>
    <recommendedName>
        <fullName evidence="1">HAT C-terminal dimerisation domain-containing protein</fullName>
    </recommendedName>
</protein>
<sequence length="87" mass="9425">YPCLARMALDYLSIPATSADVERVFSKGRLLLSSVRNRLSAQSTRALMCVGAWSLLGFIKDADVRAVTILPDVVGEEEALPSGWDAI</sequence>
<dbReference type="Proteomes" id="UP000053263">
    <property type="component" value="Unassembled WGS sequence"/>
</dbReference>
<reference evidence="2 3" key="1">
    <citation type="submission" date="2014-06" db="EMBL/GenBank/DDBJ databases">
        <title>Evolutionary Origins and Diversification of the Mycorrhizal Mutualists.</title>
        <authorList>
            <consortium name="DOE Joint Genome Institute"/>
            <consortium name="Mycorrhizal Genomics Consortium"/>
            <person name="Kohler A."/>
            <person name="Kuo A."/>
            <person name="Nagy L.G."/>
            <person name="Floudas D."/>
            <person name="Copeland A."/>
            <person name="Barry K.W."/>
            <person name="Cichocki N."/>
            <person name="Veneault-Fourrey C."/>
            <person name="LaButti K."/>
            <person name="Lindquist E.A."/>
            <person name="Lipzen A."/>
            <person name="Lundell T."/>
            <person name="Morin E."/>
            <person name="Murat C."/>
            <person name="Riley R."/>
            <person name="Ohm R."/>
            <person name="Sun H."/>
            <person name="Tunlid A."/>
            <person name="Henrissat B."/>
            <person name="Grigoriev I.V."/>
            <person name="Hibbett D.S."/>
            <person name="Martin F."/>
        </authorList>
    </citation>
    <scope>NUCLEOTIDE SEQUENCE [LARGE SCALE GENOMIC DNA]</scope>
    <source>
        <strain evidence="2 3">FD-325 SS-3</strain>
    </source>
</reference>
<evidence type="ECO:0000313" key="2">
    <source>
        <dbReference type="EMBL" id="KII83107.1"/>
    </source>
</evidence>
<dbReference type="GO" id="GO:0046983">
    <property type="term" value="F:protein dimerization activity"/>
    <property type="evidence" value="ECO:0007669"/>
    <property type="project" value="InterPro"/>
</dbReference>
<feature type="non-terminal residue" evidence="2">
    <location>
        <position position="1"/>
    </location>
</feature>
<dbReference type="EMBL" id="KN832583">
    <property type="protein sequence ID" value="KII83107.1"/>
    <property type="molecule type" value="Genomic_DNA"/>
</dbReference>
<name>A0A0C9SPY2_PLICR</name>
<dbReference type="SUPFAM" id="SSF53098">
    <property type="entry name" value="Ribonuclease H-like"/>
    <property type="match status" value="1"/>
</dbReference>